<feature type="region of interest" description="Disordered" evidence="15">
    <location>
        <begin position="1143"/>
        <end position="1190"/>
    </location>
</feature>
<reference evidence="17" key="2">
    <citation type="journal article" date="2015" name="Gigascience">
        <title>Reconstructing a comprehensive transcriptome assembly of a white-pupal translocated strain of the pest fruit fly Bactrocera cucurbitae.</title>
        <authorList>
            <person name="Sim S.B."/>
            <person name="Calla B."/>
            <person name="Hall B."/>
            <person name="DeRego T."/>
            <person name="Geib S.M."/>
        </authorList>
    </citation>
    <scope>NUCLEOTIDE SEQUENCE</scope>
</reference>
<dbReference type="GO" id="GO:0000981">
    <property type="term" value="F:DNA-binding transcription factor activity, RNA polymerase II-specific"/>
    <property type="evidence" value="ECO:0007669"/>
    <property type="project" value="TreeGrafter"/>
</dbReference>
<dbReference type="EMBL" id="GBXI01008138">
    <property type="protein sequence ID" value="JAD06154.1"/>
    <property type="molecule type" value="Transcribed_RNA"/>
</dbReference>
<evidence type="ECO:0000256" key="12">
    <source>
        <dbReference type="ARBA" id="ARBA00056983"/>
    </source>
</evidence>
<dbReference type="FunFam" id="3.30.160.60:FF:002381">
    <property type="entry name" value="Putative spalt protein"/>
    <property type="match status" value="1"/>
</dbReference>
<feature type="compositionally biased region" description="Polar residues" evidence="15">
    <location>
        <begin position="459"/>
        <end position="470"/>
    </location>
</feature>
<keyword evidence="4" id="KW-0677">Repeat</keyword>
<dbReference type="GO" id="GO:0048646">
    <property type="term" value="P:anatomical structure formation involved in morphogenesis"/>
    <property type="evidence" value="ECO:0007669"/>
    <property type="project" value="UniProtKB-ARBA"/>
</dbReference>
<keyword evidence="2" id="KW-0217">Developmental protein</keyword>
<evidence type="ECO:0000256" key="1">
    <source>
        <dbReference type="ARBA" id="ARBA00004123"/>
    </source>
</evidence>
<feature type="domain" description="C2H2-type" evidence="16">
    <location>
        <begin position="623"/>
        <end position="650"/>
    </location>
</feature>
<feature type="domain" description="C2H2-type" evidence="16">
    <location>
        <begin position="595"/>
        <end position="622"/>
    </location>
</feature>
<comment type="subcellular location">
    <subcellularLocation>
        <location evidence="1">Nucleus</location>
    </subcellularLocation>
</comment>
<feature type="compositionally biased region" description="Low complexity" evidence="15">
    <location>
        <begin position="138"/>
        <end position="147"/>
    </location>
</feature>
<feature type="region of interest" description="Disordered" evidence="15">
    <location>
        <begin position="391"/>
        <end position="419"/>
    </location>
</feature>
<keyword evidence="8" id="KW-0238">DNA-binding</keyword>
<evidence type="ECO:0000256" key="14">
    <source>
        <dbReference type="PROSITE-ProRule" id="PRU00042"/>
    </source>
</evidence>
<dbReference type="FunFam" id="3.30.160.60:FF:000708">
    <property type="entry name" value="Sal-like protein 1"/>
    <property type="match status" value="1"/>
</dbReference>
<evidence type="ECO:0000256" key="13">
    <source>
        <dbReference type="ARBA" id="ARBA00071947"/>
    </source>
</evidence>
<proteinExistence type="inferred from homology"/>
<feature type="compositionally biased region" description="Basic and acidic residues" evidence="15">
    <location>
        <begin position="1177"/>
        <end position="1190"/>
    </location>
</feature>
<dbReference type="PANTHER" id="PTHR23233:SF87">
    <property type="entry name" value="HOMEOTIC PROTEIN SPALT-MAJOR"/>
    <property type="match status" value="1"/>
</dbReference>
<dbReference type="PROSITE" id="PS00028">
    <property type="entry name" value="ZINC_FINGER_C2H2_1"/>
    <property type="match status" value="7"/>
</dbReference>
<dbReference type="PROSITE" id="PS50157">
    <property type="entry name" value="ZINC_FINGER_C2H2_2"/>
    <property type="match status" value="7"/>
</dbReference>
<dbReference type="GO" id="GO:0048513">
    <property type="term" value="P:animal organ development"/>
    <property type="evidence" value="ECO:0007669"/>
    <property type="project" value="UniProtKB-ARBA"/>
</dbReference>
<evidence type="ECO:0000256" key="5">
    <source>
        <dbReference type="ARBA" id="ARBA00022771"/>
    </source>
</evidence>
<keyword evidence="6" id="KW-0862">Zinc</keyword>
<comment type="function">
    <text evidence="12">Required for the establishment of the posterior-most head and the anterior-most tail segments of the embryo. Probably function as a transcriptional regulator. Could repress the transcription of the tsh gene.</text>
</comment>
<feature type="region of interest" description="Disordered" evidence="15">
    <location>
        <begin position="1364"/>
        <end position="1475"/>
    </location>
</feature>
<dbReference type="FunFam" id="3.30.160.60:FF:000130">
    <property type="entry name" value="Spalt-like transcription factor 4"/>
    <property type="match status" value="1"/>
</dbReference>
<dbReference type="Gene3D" id="3.30.160.60">
    <property type="entry name" value="Classic Zinc Finger"/>
    <property type="match status" value="7"/>
</dbReference>
<feature type="compositionally biased region" description="Low complexity" evidence="15">
    <location>
        <begin position="798"/>
        <end position="818"/>
    </location>
</feature>
<dbReference type="GO" id="GO:0000978">
    <property type="term" value="F:RNA polymerase II cis-regulatory region sequence-specific DNA binding"/>
    <property type="evidence" value="ECO:0007669"/>
    <property type="project" value="TreeGrafter"/>
</dbReference>
<feature type="region of interest" description="Disordered" evidence="15">
    <location>
        <begin position="741"/>
        <end position="915"/>
    </location>
</feature>
<dbReference type="Pfam" id="PF00096">
    <property type="entry name" value="zf-C2H2"/>
    <property type="match status" value="4"/>
</dbReference>
<feature type="domain" description="C2H2-type" evidence="16">
    <location>
        <begin position="1035"/>
        <end position="1062"/>
    </location>
</feature>
<feature type="domain" description="C2H2-type" evidence="16">
    <location>
        <begin position="1556"/>
        <end position="1578"/>
    </location>
</feature>
<gene>
    <name evidence="17" type="primary">salm_1</name>
    <name evidence="17" type="ORF">g.46270</name>
</gene>
<keyword evidence="3" id="KW-0479">Metal-binding</keyword>
<dbReference type="PANTHER" id="PTHR23233">
    <property type="entry name" value="SAL-LIKE PROTEIN"/>
    <property type="match status" value="1"/>
</dbReference>
<keyword evidence="10" id="KW-0539">Nucleus</keyword>
<feature type="compositionally biased region" description="Low complexity" evidence="15">
    <location>
        <begin position="1219"/>
        <end position="1238"/>
    </location>
</feature>
<feature type="compositionally biased region" description="Polar residues" evidence="15">
    <location>
        <begin position="1239"/>
        <end position="1256"/>
    </location>
</feature>
<dbReference type="GO" id="GO:0061061">
    <property type="term" value="P:muscle structure development"/>
    <property type="evidence" value="ECO:0007669"/>
    <property type="project" value="UniProtKB-ARBA"/>
</dbReference>
<name>A0A0A1X4A2_ZEUCU</name>
<feature type="compositionally biased region" description="Acidic residues" evidence="15">
    <location>
        <begin position="398"/>
        <end position="419"/>
    </location>
</feature>
<evidence type="ECO:0000256" key="10">
    <source>
        <dbReference type="ARBA" id="ARBA00023242"/>
    </source>
</evidence>
<feature type="compositionally biased region" description="Low complexity" evidence="15">
    <location>
        <begin position="1438"/>
        <end position="1465"/>
    </location>
</feature>
<comment type="similarity">
    <text evidence="11">Belongs to the sal C2H2-type zinc-finger protein family.</text>
</comment>
<feature type="compositionally biased region" description="Polar residues" evidence="15">
    <location>
        <begin position="1296"/>
        <end position="1328"/>
    </location>
</feature>
<feature type="domain" description="C2H2-type" evidence="16">
    <location>
        <begin position="1528"/>
        <end position="1555"/>
    </location>
</feature>
<keyword evidence="7" id="KW-0805">Transcription regulation</keyword>
<feature type="compositionally biased region" description="Low complexity" evidence="15">
    <location>
        <begin position="858"/>
        <end position="869"/>
    </location>
</feature>
<evidence type="ECO:0000256" key="8">
    <source>
        <dbReference type="ARBA" id="ARBA00023125"/>
    </source>
</evidence>
<dbReference type="SUPFAM" id="SSF57667">
    <property type="entry name" value="beta-beta-alpha zinc fingers"/>
    <property type="match status" value="4"/>
</dbReference>
<evidence type="ECO:0000259" key="16">
    <source>
        <dbReference type="PROSITE" id="PS50157"/>
    </source>
</evidence>
<organism evidence="17">
    <name type="scientific">Zeugodacus cucurbitae</name>
    <name type="common">Melon fruit fly</name>
    <name type="synonym">Bactrocera cucurbitae</name>
    <dbReference type="NCBI Taxonomy" id="28588"/>
    <lineage>
        <taxon>Eukaryota</taxon>
        <taxon>Metazoa</taxon>
        <taxon>Ecdysozoa</taxon>
        <taxon>Arthropoda</taxon>
        <taxon>Hexapoda</taxon>
        <taxon>Insecta</taxon>
        <taxon>Pterygota</taxon>
        <taxon>Neoptera</taxon>
        <taxon>Endopterygota</taxon>
        <taxon>Diptera</taxon>
        <taxon>Brachycera</taxon>
        <taxon>Muscomorpha</taxon>
        <taxon>Tephritoidea</taxon>
        <taxon>Tephritidae</taxon>
        <taxon>Zeugodacus</taxon>
        <taxon>Zeugodacus</taxon>
    </lineage>
</organism>
<keyword evidence="9" id="KW-0804">Transcription</keyword>
<dbReference type="GO" id="GO:0005634">
    <property type="term" value="C:nucleus"/>
    <property type="evidence" value="ECO:0007669"/>
    <property type="project" value="UniProtKB-SubCell"/>
</dbReference>
<feature type="compositionally biased region" description="Basic and acidic residues" evidence="15">
    <location>
        <begin position="1387"/>
        <end position="1401"/>
    </location>
</feature>
<evidence type="ECO:0000256" key="15">
    <source>
        <dbReference type="SAM" id="MobiDB-lite"/>
    </source>
</evidence>
<feature type="domain" description="C2H2-type" evidence="16">
    <location>
        <begin position="1067"/>
        <end position="1094"/>
    </location>
</feature>
<keyword evidence="5 14" id="KW-0863">Zinc-finger</keyword>
<reference evidence="17" key="1">
    <citation type="submission" date="2014-11" db="EMBL/GenBank/DDBJ databases">
        <authorList>
            <person name="Geib S."/>
        </authorList>
    </citation>
    <scope>NUCLEOTIDE SEQUENCE</scope>
</reference>
<feature type="region of interest" description="Disordered" evidence="15">
    <location>
        <begin position="128"/>
        <end position="148"/>
    </location>
</feature>
<dbReference type="GO" id="GO:0001708">
    <property type="term" value="P:cell fate specification"/>
    <property type="evidence" value="ECO:0007669"/>
    <property type="project" value="UniProtKB-ARBA"/>
</dbReference>
<feature type="domain" description="C2H2-type" evidence="16">
    <location>
        <begin position="1007"/>
        <end position="1034"/>
    </location>
</feature>
<evidence type="ECO:0000256" key="3">
    <source>
        <dbReference type="ARBA" id="ARBA00022723"/>
    </source>
</evidence>
<protein>
    <recommendedName>
        <fullName evidence="13">Homeotic protein spalt-major</fullName>
    </recommendedName>
</protein>
<feature type="region of interest" description="Disordered" evidence="15">
    <location>
        <begin position="458"/>
        <end position="479"/>
    </location>
</feature>
<dbReference type="FunFam" id="3.30.160.60:FF:000025">
    <property type="entry name" value="Spalt-like transcription factor 1"/>
    <property type="match status" value="1"/>
</dbReference>
<feature type="compositionally biased region" description="Basic and acidic residues" evidence="15">
    <location>
        <begin position="758"/>
        <end position="771"/>
    </location>
</feature>
<evidence type="ECO:0000256" key="7">
    <source>
        <dbReference type="ARBA" id="ARBA00023015"/>
    </source>
</evidence>
<dbReference type="InterPro" id="IPR051565">
    <property type="entry name" value="Sal_C2H2-zinc-finger"/>
</dbReference>
<dbReference type="FunFam" id="3.30.160.60:FF:000291">
    <property type="entry name" value="Spalt-like transcription factor 4"/>
    <property type="match status" value="1"/>
</dbReference>
<dbReference type="GO" id="GO:0048699">
    <property type="term" value="P:generation of neurons"/>
    <property type="evidence" value="ECO:0007669"/>
    <property type="project" value="UniProtKB-ARBA"/>
</dbReference>
<dbReference type="InterPro" id="IPR036236">
    <property type="entry name" value="Znf_C2H2_sf"/>
</dbReference>
<feature type="compositionally biased region" description="Low complexity" evidence="15">
    <location>
        <begin position="1268"/>
        <end position="1287"/>
    </location>
</feature>
<evidence type="ECO:0000256" key="2">
    <source>
        <dbReference type="ARBA" id="ARBA00022473"/>
    </source>
</evidence>
<feature type="compositionally biased region" description="Low complexity" evidence="15">
    <location>
        <begin position="1364"/>
        <end position="1386"/>
    </location>
</feature>
<evidence type="ECO:0000256" key="9">
    <source>
        <dbReference type="ARBA" id="ARBA00023163"/>
    </source>
</evidence>
<feature type="region of interest" description="Disordered" evidence="15">
    <location>
        <begin position="1209"/>
        <end position="1328"/>
    </location>
</feature>
<feature type="compositionally biased region" description="Low complexity" evidence="15">
    <location>
        <begin position="1408"/>
        <end position="1429"/>
    </location>
</feature>
<dbReference type="GO" id="GO:0008270">
    <property type="term" value="F:zinc ion binding"/>
    <property type="evidence" value="ECO:0007669"/>
    <property type="project" value="UniProtKB-KW"/>
</dbReference>
<evidence type="ECO:0000256" key="11">
    <source>
        <dbReference type="ARBA" id="ARBA00038474"/>
    </source>
</evidence>
<feature type="compositionally biased region" description="Low complexity" evidence="15">
    <location>
        <begin position="684"/>
        <end position="693"/>
    </location>
</feature>
<feature type="compositionally biased region" description="Acidic residues" evidence="15">
    <location>
        <begin position="1156"/>
        <end position="1171"/>
    </location>
</feature>
<sequence>MKNHISTVLCEMRSDFKDNHQETINKMIQFGTVKYGIVKQLKDRAHSVEKDETSDQEENGACCSPIARSQEEVANNTETATTTASSTITMPTVTLAAHSAIGNDLSVAAQVQSAADALESNTTTATTMSEATEDHNHNNTSNSNSNNVIMSGVSPTRLAEQARGTTPVERLLQLKQLSDATASAYPLDSAAGVVVTNNNKFGTPTPMDTEEGEEEDAMLNATAGTLAKQGAVENKELDEEAEDEDQQTTEELAVKQRAEELAAASVALTKPSGMDASDAAAASEADDLAKSAAAALTPTAASALAAAAAAGLPQAAFGAAPVNLEAIQNMQMAIAQFAAKTIANGAQGGDNDAAMKQLAFLQQALFNLQQQQLFQIQLIQQLQSQLALNQPKGASDGEVGDADELEEEREDGEEDTYEEEERIAEMELRQKAEARMAEAKARQHLINAGVPLRDEAATNAEQAADTSGTESLKRKREDDTDAFAAVASRRMSVEASHLSASRLSEPQMPTGMDALSKLKEMENMPLPYGTDLASSIITNHDDLPEPNSLEMLQKRAQEVLDSASQGILANNMADEFAFRDKNGDGKNRNEPFFKHRCRYCGKVFGSDSALQIHIRSHTGERPFKCNVCGSRFTTKGNLKVHFQRHAHKFPHVPMNATPIPEHLDKFHPPLLDQMSPDSSPSHTPSALPQQMPQQMPPVSLPLPFPPSAAFPGLSGLYRPPMELLKSLGNAGFPHPFFPQMSSAVSESRAEAPTAQSPPKEHNQDLPTDLRKSSASNSPELQVKTEIMEEKEEDETEKQTTSVAETTEPAVAETPEVTTSSLGIKIKEERIDTDSQDEEMERAETPTAPLAPSPVRANASTPTQTSASAPFTPPTPTSKSLALPPVVQPAQPPISMHPHPSPGLNNHFDHLPTPGQLPPSLHHRDDFFAERFPLNFTKNLSPEHHSPIRSPAHLQRSPFFNPIKHEMALLPRPHSNDNSWENFIEVSNTSETLKLKELMKNKKLTDPNQCVVCDRVLSCKSALQMHYRTHTGERPFKCRICGRAFTTKGNLKTHMAVHKIRPPMRNFHQCPVCHKKYSNALVLQQHIRLHTGEPTDLTPEQIQAAEIRDPPPSMMPGAFMNPFAAAAFHFGAMPGAGAAMGHLGPHNGLGSESSQGDMDENIDCGDDYDDDMSSEHMSSAHDLDVGDRPRSSDDFKGLLFEQKLRIDATGVVNTTPRPHSTASNANSVNSAPTSPSSAPRQCSTRTSSPARSMSEASQGALDLTPRAMPTHAKSSSHSPAPTSAAQSAGRKSPTSPPRNSSANSSITRSPNPTAAQKPQSSPAATLTSPLMPTSAVDCLPPVLHHHLQQQHQQLMQQQAVAAAAAHAQAQAQHHHQQLQQHAVAMHAEQLRREHQIKQEHAAHQHQLRQQHQQQQQDSHASAHSPHQLSLPPSPHLAHHLQQQHQAAAAAAAAAAAQQQQPTGAMPPQGPQPPNPLVAARPPFGMFPNLPLFPPATAQTMCSAMNTIAQSVMPAAPFNPLALSGVRGSTTCGICFKTFPCHSALEIHYRSHTKERPFKCNICDRGFTTKGNLKQHMLTHKIRDMEQETFRNRAVKYMSGCKDGYE</sequence>
<evidence type="ECO:0000256" key="4">
    <source>
        <dbReference type="ARBA" id="ARBA00022737"/>
    </source>
</evidence>
<dbReference type="GO" id="GO:0009791">
    <property type="term" value="P:post-embryonic development"/>
    <property type="evidence" value="ECO:0007669"/>
    <property type="project" value="UniProtKB-ARBA"/>
</dbReference>
<dbReference type="InterPro" id="IPR013087">
    <property type="entry name" value="Znf_C2H2_type"/>
</dbReference>
<evidence type="ECO:0000256" key="6">
    <source>
        <dbReference type="ARBA" id="ARBA00022833"/>
    </source>
</evidence>
<accession>A0A0A1X4A2</accession>
<dbReference type="FunFam" id="3.30.160.60:FF:000215">
    <property type="entry name" value="Spalt-like transcription factor 3"/>
    <property type="match status" value="1"/>
</dbReference>
<dbReference type="SMART" id="SM00355">
    <property type="entry name" value="ZnF_C2H2"/>
    <property type="match status" value="7"/>
</dbReference>
<feature type="region of interest" description="Disordered" evidence="15">
    <location>
        <begin position="663"/>
        <end position="700"/>
    </location>
</feature>
<evidence type="ECO:0000313" key="17">
    <source>
        <dbReference type="EMBL" id="JAD06154.1"/>
    </source>
</evidence>